<dbReference type="AlphaFoldDB" id="D1PR06"/>
<sequence length="67" mass="7729">MNRNKAAVCYRLCLWQTAVFPYFTDRLPAGILKHSSCKEEKHRRYPAAPAVYKGDCEDEQGSYTFPV</sequence>
<dbReference type="STRING" id="411471.SUBVAR_06833"/>
<accession>D1PR06</accession>
<gene>
    <name evidence="1" type="ORF">SUBVAR_06833</name>
</gene>
<evidence type="ECO:0000313" key="1">
    <source>
        <dbReference type="EMBL" id="EFB74853.1"/>
    </source>
</evidence>
<name>D1PR06_9FIRM</name>
<comment type="caution">
    <text evidence="1">The sequence shown here is derived from an EMBL/GenBank/DDBJ whole genome shotgun (WGS) entry which is preliminary data.</text>
</comment>
<dbReference type="Proteomes" id="UP000003438">
    <property type="component" value="Unassembled WGS sequence"/>
</dbReference>
<proteinExistence type="predicted"/>
<evidence type="ECO:0000313" key="2">
    <source>
        <dbReference type="Proteomes" id="UP000003438"/>
    </source>
</evidence>
<organism evidence="1 2">
    <name type="scientific">Subdoligranulum variabile DSM 15176</name>
    <dbReference type="NCBI Taxonomy" id="411471"/>
    <lineage>
        <taxon>Bacteria</taxon>
        <taxon>Bacillati</taxon>
        <taxon>Bacillota</taxon>
        <taxon>Clostridia</taxon>
        <taxon>Eubacteriales</taxon>
        <taxon>Oscillospiraceae</taxon>
        <taxon>Subdoligranulum</taxon>
    </lineage>
</organism>
<dbReference type="HOGENOM" id="CLU_2810846_0_0_9"/>
<dbReference type="EMBL" id="ACBY02000054">
    <property type="protein sequence ID" value="EFB74853.1"/>
    <property type="molecule type" value="Genomic_DNA"/>
</dbReference>
<protein>
    <submittedName>
        <fullName evidence="1">Uncharacterized protein</fullName>
    </submittedName>
</protein>
<reference evidence="1" key="1">
    <citation type="submission" date="2009-12" db="EMBL/GenBank/DDBJ databases">
        <authorList>
            <person name="Weinstock G."/>
            <person name="Sodergren E."/>
            <person name="Clifton S."/>
            <person name="Fulton L."/>
            <person name="Fulton B."/>
            <person name="Courtney L."/>
            <person name="Fronick C."/>
            <person name="Harrison M."/>
            <person name="Strong C."/>
            <person name="Farmer C."/>
            <person name="Delahaunty K."/>
            <person name="Markovic C."/>
            <person name="Hall O."/>
            <person name="Minx P."/>
            <person name="Tomlinson C."/>
            <person name="Mitreva M."/>
            <person name="Nelson J."/>
            <person name="Hou S."/>
            <person name="Wollam A."/>
            <person name="Pepin K.H."/>
            <person name="Johnson M."/>
            <person name="Bhonagiri V."/>
            <person name="Nash W.E."/>
            <person name="Warren W."/>
            <person name="Chinwalla A."/>
            <person name="Mardis E.R."/>
            <person name="Wilson R.K."/>
        </authorList>
    </citation>
    <scope>NUCLEOTIDE SEQUENCE [LARGE SCALE GENOMIC DNA]</scope>
    <source>
        <strain evidence="1">DSM 15176</strain>
    </source>
</reference>
<keyword evidence="2" id="KW-1185">Reference proteome</keyword>